<dbReference type="RefSeq" id="WP_250424648.1">
    <property type="nucleotide sequence ID" value="NZ_JAJKBJ010000039.1"/>
</dbReference>
<comment type="caution">
    <text evidence="2">The sequence shown here is derived from an EMBL/GenBank/DDBJ whole genome shotgun (WGS) entry which is preliminary data.</text>
</comment>
<dbReference type="AlphaFoldDB" id="A0A9X2D3C6"/>
<organism evidence="2 3">
    <name type="scientific">Legionella maioricensis</name>
    <dbReference type="NCBI Taxonomy" id="2896528"/>
    <lineage>
        <taxon>Bacteria</taxon>
        <taxon>Pseudomonadati</taxon>
        <taxon>Pseudomonadota</taxon>
        <taxon>Gammaproteobacteria</taxon>
        <taxon>Legionellales</taxon>
        <taxon>Legionellaceae</taxon>
        <taxon>Legionella</taxon>
    </lineage>
</organism>
<keyword evidence="3" id="KW-1185">Reference proteome</keyword>
<keyword evidence="1" id="KW-0472">Membrane</keyword>
<evidence type="ECO:0000313" key="3">
    <source>
        <dbReference type="Proteomes" id="UP001139721"/>
    </source>
</evidence>
<evidence type="ECO:0000313" key="2">
    <source>
        <dbReference type="EMBL" id="MCL9685779.1"/>
    </source>
</evidence>
<sequence length="666" mass="76250">MAKNKRKQQASYRPIPRKNRFWIYSESCYTEEDLAFREWILKVRANSGIDADYLTNPSSWFAEDQQALINVYENAWFYSNAFKTRHLLSQDDFHVQPVDSQRLQWPALYNLMQNVGDYLLIRNRNLPSEHLNQPMNYVFLDINFILKGLSQNPNVGQVKEQLEVLNRYVRTIEKNISPIVGSDRLFMANFRRIIDDNITPQLTHFIETQLLKERLGDLSKTIQKASTERNRILHFALNVNPVNPHPYDFSTAALADSTAYPTQIAKECGSNSNELSTELMSTLRLTVEQLRDCPNFSLISMDEEILSHYADAVSDLNELERFQNVISQVTDLLNQAGEVYTVHQFKEQMLTLLNQIEGFIDDSSQHIEAIIHANTQAYHQAIEVEQNLSLWQKWLTSEQEKLKTFISNQDTLAQFPSSTADLSKTNKVLKGQVNEVIRHLNQPKTKQITFDGLAGQAQQLNKLMLSMHQWIKIQYEIKGLDAPKPPEPLKLLPPSKPLFKPITTTQLPIAFSTSPPVSFFTPKSAPSAICPANQSECTVQFKEPESTINGLVYLGLIALLPIGVIALYLLMKRCNKTQKSVAMGTQEEFEPIKVQFDDLITIIKGVEFEENSVESHRCEDFISDYEKLCAKAQAGNYDVEALKEMYDDLDCFYKESCKILIISQNP</sequence>
<reference evidence="2" key="1">
    <citation type="submission" date="2021-11" db="EMBL/GenBank/DDBJ databases">
        <title>Legionella maioricencis sp. nov., a new species isolated from hot water samples in Mallorca.</title>
        <authorList>
            <person name="Crespi S."/>
            <person name="Drasar V."/>
            <person name="Salva-Serra F."/>
            <person name="Jaen-Luchoro D."/>
            <person name="Pineiro-Iglesias B."/>
            <person name="Aliaga F."/>
            <person name="Fernandez-Juarez V."/>
            <person name="Coll G."/>
            <person name="Moore E.R.B."/>
            <person name="Bennasar-Figueras A."/>
        </authorList>
    </citation>
    <scope>NUCLEOTIDE SEQUENCE</scope>
    <source>
        <strain evidence="2">HCPI-6</strain>
    </source>
</reference>
<keyword evidence="1" id="KW-1133">Transmembrane helix</keyword>
<feature type="transmembrane region" description="Helical" evidence="1">
    <location>
        <begin position="550"/>
        <end position="570"/>
    </location>
</feature>
<dbReference type="EMBL" id="JAJKBJ010000039">
    <property type="protein sequence ID" value="MCL9685779.1"/>
    <property type="molecule type" value="Genomic_DNA"/>
</dbReference>
<dbReference type="Proteomes" id="UP001139721">
    <property type="component" value="Unassembled WGS sequence"/>
</dbReference>
<accession>A0A9X2D3C6</accession>
<name>A0A9X2D3C6_9GAMM</name>
<proteinExistence type="predicted"/>
<protein>
    <submittedName>
        <fullName evidence="2">Uncharacterized protein</fullName>
    </submittedName>
</protein>
<keyword evidence="1" id="KW-0812">Transmembrane</keyword>
<evidence type="ECO:0000256" key="1">
    <source>
        <dbReference type="SAM" id="Phobius"/>
    </source>
</evidence>
<gene>
    <name evidence="2" type="ORF">LOX96_16885</name>
</gene>